<evidence type="ECO:0000256" key="1">
    <source>
        <dbReference type="SAM" id="MobiDB-lite"/>
    </source>
</evidence>
<sequence length="115" mass="13391">MEQPRGYFVELPLEDDEMENRHNQELVPKTWEVELSRKMMMNISLKRKRQNNYPILLTTKEGDEEGEQSNIKRGRIEDRNNSGSEELEAKEADQEMEATPTKAEEAGQNMPPTQP</sequence>
<dbReference type="EMBL" id="JASCZI010181422">
    <property type="protein sequence ID" value="MED6183298.1"/>
    <property type="molecule type" value="Genomic_DNA"/>
</dbReference>
<proteinExistence type="predicted"/>
<reference evidence="2 3" key="1">
    <citation type="journal article" date="2023" name="Plants (Basel)">
        <title>Bridging the Gap: Combining Genomics and Transcriptomics Approaches to Understand Stylosanthes scabra, an Orphan Legume from the Brazilian Caatinga.</title>
        <authorList>
            <person name="Ferreira-Neto J.R.C."/>
            <person name="da Silva M.D."/>
            <person name="Binneck E."/>
            <person name="de Melo N.F."/>
            <person name="da Silva R.H."/>
            <person name="de Melo A.L.T.M."/>
            <person name="Pandolfi V."/>
            <person name="Bustamante F.O."/>
            <person name="Brasileiro-Vidal A.C."/>
            <person name="Benko-Iseppon A.M."/>
        </authorList>
    </citation>
    <scope>NUCLEOTIDE SEQUENCE [LARGE SCALE GENOMIC DNA]</scope>
    <source>
        <tissue evidence="2">Leaves</tissue>
    </source>
</reference>
<keyword evidence="3" id="KW-1185">Reference proteome</keyword>
<feature type="region of interest" description="Disordered" evidence="1">
    <location>
        <begin position="57"/>
        <end position="115"/>
    </location>
</feature>
<accession>A0ABU6WEE4</accession>
<name>A0ABU6WEE4_9FABA</name>
<dbReference type="Proteomes" id="UP001341840">
    <property type="component" value="Unassembled WGS sequence"/>
</dbReference>
<comment type="caution">
    <text evidence="2">The sequence shown here is derived from an EMBL/GenBank/DDBJ whole genome shotgun (WGS) entry which is preliminary data.</text>
</comment>
<evidence type="ECO:0000313" key="3">
    <source>
        <dbReference type="Proteomes" id="UP001341840"/>
    </source>
</evidence>
<organism evidence="2 3">
    <name type="scientific">Stylosanthes scabra</name>
    <dbReference type="NCBI Taxonomy" id="79078"/>
    <lineage>
        <taxon>Eukaryota</taxon>
        <taxon>Viridiplantae</taxon>
        <taxon>Streptophyta</taxon>
        <taxon>Embryophyta</taxon>
        <taxon>Tracheophyta</taxon>
        <taxon>Spermatophyta</taxon>
        <taxon>Magnoliopsida</taxon>
        <taxon>eudicotyledons</taxon>
        <taxon>Gunneridae</taxon>
        <taxon>Pentapetalae</taxon>
        <taxon>rosids</taxon>
        <taxon>fabids</taxon>
        <taxon>Fabales</taxon>
        <taxon>Fabaceae</taxon>
        <taxon>Papilionoideae</taxon>
        <taxon>50 kb inversion clade</taxon>
        <taxon>dalbergioids sensu lato</taxon>
        <taxon>Dalbergieae</taxon>
        <taxon>Pterocarpus clade</taxon>
        <taxon>Stylosanthes</taxon>
    </lineage>
</organism>
<gene>
    <name evidence="2" type="ORF">PIB30_036564</name>
</gene>
<protein>
    <submittedName>
        <fullName evidence="2">Uncharacterized protein</fullName>
    </submittedName>
</protein>
<evidence type="ECO:0000313" key="2">
    <source>
        <dbReference type="EMBL" id="MED6183298.1"/>
    </source>
</evidence>